<dbReference type="Proteomes" id="UP000700706">
    <property type="component" value="Unassembled WGS sequence"/>
</dbReference>
<dbReference type="PROSITE" id="PS51664">
    <property type="entry name" value="YCAO"/>
    <property type="match status" value="1"/>
</dbReference>
<accession>A0A952FMY3</accession>
<evidence type="ECO:0000313" key="2">
    <source>
        <dbReference type="EMBL" id="MBW8728053.1"/>
    </source>
</evidence>
<evidence type="ECO:0000259" key="1">
    <source>
        <dbReference type="PROSITE" id="PS51664"/>
    </source>
</evidence>
<comment type="caution">
    <text evidence="2">The sequence shown here is derived from an EMBL/GenBank/DDBJ whole genome shotgun (WGS) entry which is preliminary data.</text>
</comment>
<protein>
    <submittedName>
        <fullName evidence="2">YcaO-like family protein</fullName>
    </submittedName>
</protein>
<dbReference type="InterPro" id="IPR003776">
    <property type="entry name" value="YcaO-like_dom"/>
</dbReference>
<reference evidence="2" key="1">
    <citation type="submission" date="2020-06" db="EMBL/GenBank/DDBJ databases">
        <title>Stable isotope informed genome-resolved metagenomics uncovers potential trophic interactions in rhizosphere soil.</title>
        <authorList>
            <person name="Starr E.P."/>
            <person name="Shi S."/>
            <person name="Blazewicz S.J."/>
            <person name="Koch B.J."/>
            <person name="Probst A.J."/>
            <person name="Hungate B.A."/>
            <person name="Pett-Ridge J."/>
            <person name="Firestone M.K."/>
            <person name="Banfield J.F."/>
        </authorList>
    </citation>
    <scope>NUCLEOTIDE SEQUENCE</scope>
    <source>
        <strain evidence="2">YM_69_17</strain>
    </source>
</reference>
<evidence type="ECO:0000313" key="3">
    <source>
        <dbReference type="Proteomes" id="UP000700706"/>
    </source>
</evidence>
<gene>
    <name evidence="2" type="ORF">JF625_23280</name>
</gene>
<name>A0A952FMY3_9PROT</name>
<proteinExistence type="predicted"/>
<sequence length="187" mass="20242">MLNETTPERSHSFSKSIEAGLLVASSLGLSTSFTAFGDKLPMYRCDVTDAAGLKIQGKGKGLGDQSIASALFEAIEHYCYVSCKPENLLRLKLGEHPLDGEIVDGSPSFSLLSRRQAPPLTRIIFEKINALGIEIAAPAFLFNPEFKSTSARESEFLRISGLRRYATNSGTASGTTIEDAQLHAIME</sequence>
<dbReference type="AlphaFoldDB" id="A0A952FMY3"/>
<dbReference type="EMBL" id="JAEKLZ010000346">
    <property type="protein sequence ID" value="MBW8728053.1"/>
    <property type="molecule type" value="Genomic_DNA"/>
</dbReference>
<dbReference type="Pfam" id="PF02624">
    <property type="entry name" value="YcaO"/>
    <property type="match status" value="1"/>
</dbReference>
<feature type="domain" description="YcaO" evidence="1">
    <location>
        <begin position="57"/>
        <end position="187"/>
    </location>
</feature>
<organism evidence="2 3">
    <name type="scientific">Inquilinus limosus</name>
    <dbReference type="NCBI Taxonomy" id="171674"/>
    <lineage>
        <taxon>Bacteria</taxon>
        <taxon>Pseudomonadati</taxon>
        <taxon>Pseudomonadota</taxon>
        <taxon>Alphaproteobacteria</taxon>
        <taxon>Rhodospirillales</taxon>
        <taxon>Rhodospirillaceae</taxon>
        <taxon>Inquilinus</taxon>
    </lineage>
</organism>
<feature type="non-terminal residue" evidence="2">
    <location>
        <position position="187"/>
    </location>
</feature>